<gene>
    <name evidence="2" type="ORF">EJ05DRAFT_474242</name>
</gene>
<evidence type="ECO:0000313" key="3">
    <source>
        <dbReference type="Proteomes" id="UP000799437"/>
    </source>
</evidence>
<accession>A0A6A6WE96</accession>
<evidence type="ECO:0000313" key="2">
    <source>
        <dbReference type="EMBL" id="KAF2760354.1"/>
    </source>
</evidence>
<dbReference type="EMBL" id="ML996568">
    <property type="protein sequence ID" value="KAF2760354.1"/>
    <property type="molecule type" value="Genomic_DNA"/>
</dbReference>
<evidence type="ECO:0000256" key="1">
    <source>
        <dbReference type="SAM" id="MobiDB-lite"/>
    </source>
</evidence>
<dbReference type="OrthoDB" id="5364416at2759"/>
<keyword evidence="3" id="KW-1185">Reference proteome</keyword>
<dbReference type="Pfam" id="PF13563">
    <property type="entry name" value="2_5_RNA_ligase2"/>
    <property type="match status" value="1"/>
</dbReference>
<dbReference type="Gene3D" id="3.90.1140.10">
    <property type="entry name" value="Cyclic phosphodiesterase"/>
    <property type="match status" value="1"/>
</dbReference>
<dbReference type="Proteomes" id="UP000799437">
    <property type="component" value="Unassembled WGS sequence"/>
</dbReference>
<feature type="compositionally biased region" description="Polar residues" evidence="1">
    <location>
        <begin position="23"/>
        <end position="40"/>
    </location>
</feature>
<feature type="compositionally biased region" description="Basic and acidic residues" evidence="1">
    <location>
        <begin position="41"/>
        <end position="50"/>
    </location>
</feature>
<dbReference type="AlphaFoldDB" id="A0A6A6WE96"/>
<protein>
    <recommendedName>
        <fullName evidence="4">2, 3 cyclic phosphodiesterase</fullName>
    </recommendedName>
</protein>
<organism evidence="2 3">
    <name type="scientific">Pseudovirgaria hyperparasitica</name>
    <dbReference type="NCBI Taxonomy" id="470096"/>
    <lineage>
        <taxon>Eukaryota</taxon>
        <taxon>Fungi</taxon>
        <taxon>Dikarya</taxon>
        <taxon>Ascomycota</taxon>
        <taxon>Pezizomycotina</taxon>
        <taxon>Dothideomycetes</taxon>
        <taxon>Dothideomycetes incertae sedis</taxon>
        <taxon>Acrospermales</taxon>
        <taxon>Acrospermaceae</taxon>
        <taxon>Pseudovirgaria</taxon>
    </lineage>
</organism>
<proteinExistence type="predicted"/>
<evidence type="ECO:0008006" key="4">
    <source>
        <dbReference type="Google" id="ProtNLM"/>
    </source>
</evidence>
<sequence length="225" mass="25498">MPVTTISAETHAKSSFAHKPNPHHTNLSSQHDTEQTNTSTPHERNPDHIPHTNQTEDSYVLTLHTSQKHHSTMTSLRKTYFPPRINKLGAHIALFRAIPGSHLPTIKSDIRSLTAHTSSFPIRADAPFRLSHGIAIGVSDGGPESKRIHAELRDRWYDVLSNQDRGGFRAHYTIMNKVDDEQAVRQAWDELSGAFKGSDGVVEGLALWRYEKGWWKDREVFRFAH</sequence>
<dbReference type="GeneID" id="54484622"/>
<name>A0A6A6WE96_9PEZI</name>
<reference evidence="2" key="1">
    <citation type="journal article" date="2020" name="Stud. Mycol.">
        <title>101 Dothideomycetes genomes: a test case for predicting lifestyles and emergence of pathogens.</title>
        <authorList>
            <person name="Haridas S."/>
            <person name="Albert R."/>
            <person name="Binder M."/>
            <person name="Bloem J."/>
            <person name="Labutti K."/>
            <person name="Salamov A."/>
            <person name="Andreopoulos B."/>
            <person name="Baker S."/>
            <person name="Barry K."/>
            <person name="Bills G."/>
            <person name="Bluhm B."/>
            <person name="Cannon C."/>
            <person name="Castanera R."/>
            <person name="Culley D."/>
            <person name="Daum C."/>
            <person name="Ezra D."/>
            <person name="Gonzalez J."/>
            <person name="Henrissat B."/>
            <person name="Kuo A."/>
            <person name="Liang C."/>
            <person name="Lipzen A."/>
            <person name="Lutzoni F."/>
            <person name="Magnuson J."/>
            <person name="Mondo S."/>
            <person name="Nolan M."/>
            <person name="Ohm R."/>
            <person name="Pangilinan J."/>
            <person name="Park H.-J."/>
            <person name="Ramirez L."/>
            <person name="Alfaro M."/>
            <person name="Sun H."/>
            <person name="Tritt A."/>
            <person name="Yoshinaga Y."/>
            <person name="Zwiers L.-H."/>
            <person name="Turgeon B."/>
            <person name="Goodwin S."/>
            <person name="Spatafora J."/>
            <person name="Crous P."/>
            <person name="Grigoriev I."/>
        </authorList>
    </citation>
    <scope>NUCLEOTIDE SEQUENCE</scope>
    <source>
        <strain evidence="2">CBS 121739</strain>
    </source>
</reference>
<feature type="region of interest" description="Disordered" evidence="1">
    <location>
        <begin position="1"/>
        <end position="53"/>
    </location>
</feature>
<dbReference type="RefSeq" id="XP_033602805.1">
    <property type="nucleotide sequence ID" value="XM_033743568.1"/>
</dbReference>